<comment type="subcellular location">
    <subcellularLocation>
        <location evidence="1">Cell membrane</location>
        <topology evidence="1">Single-pass type II membrane protein</topology>
    </subcellularLocation>
    <subcellularLocation>
        <location evidence="5">Membrane</location>
        <topology evidence="5">Single-pass type II membrane protein</topology>
    </subcellularLocation>
</comment>
<dbReference type="Proteomes" id="UP001400965">
    <property type="component" value="Unassembled WGS sequence"/>
</dbReference>
<dbReference type="PANTHER" id="PTHR43390">
    <property type="entry name" value="SIGNAL PEPTIDASE I"/>
    <property type="match status" value="1"/>
</dbReference>
<protein>
    <recommendedName>
        <fullName evidence="5">Signal peptidase I</fullName>
        <ecNumber evidence="5">3.4.21.89</ecNumber>
    </recommendedName>
</protein>
<keyword evidence="8" id="KW-1185">Reference proteome</keyword>
<evidence type="ECO:0000256" key="2">
    <source>
        <dbReference type="ARBA" id="ARBA00009370"/>
    </source>
</evidence>
<dbReference type="PRINTS" id="PR00727">
    <property type="entry name" value="LEADERPTASE"/>
</dbReference>
<sequence length="177" mass="20023">MKAKIINKTVEWIKVITLAICMGLIVTYFIVPTVVSGESMYPTLNTEDYLIINKFAYKKNMPNRGDIVVFKTELKDNKGSKKSLIKRIIGLPKEHLIIKNGKVYINDKLIDEPYINDDYTCGDVDVVIPDDCYFAMGDNRLLSKDSRDKDVGLVNKSDIIGKVGVRLFPFKEVGIVN</sequence>
<dbReference type="InterPro" id="IPR036286">
    <property type="entry name" value="LexA/Signal_pep-like_sf"/>
</dbReference>
<name>A0ABN1M8Z7_9FIRM</name>
<keyword evidence="4 5" id="KW-0378">Hydrolase</keyword>
<dbReference type="InterPro" id="IPR019533">
    <property type="entry name" value="Peptidase_S26"/>
</dbReference>
<keyword evidence="5" id="KW-1133">Transmembrane helix</keyword>
<dbReference type="NCBIfam" id="TIGR02227">
    <property type="entry name" value="sigpep_I_bact"/>
    <property type="match status" value="1"/>
</dbReference>
<evidence type="ECO:0000256" key="4">
    <source>
        <dbReference type="ARBA" id="ARBA00022801"/>
    </source>
</evidence>
<comment type="caution">
    <text evidence="7">The sequence shown here is derived from an EMBL/GenBank/DDBJ whole genome shotgun (WGS) entry which is preliminary data.</text>
</comment>
<dbReference type="PANTHER" id="PTHR43390:SF1">
    <property type="entry name" value="CHLOROPLAST PROCESSING PEPTIDASE"/>
    <property type="match status" value="1"/>
</dbReference>
<dbReference type="PROSITE" id="PS00501">
    <property type="entry name" value="SPASE_I_1"/>
    <property type="match status" value="1"/>
</dbReference>
<dbReference type="InterPro" id="IPR019756">
    <property type="entry name" value="Pept_S26A_signal_pept_1_Ser-AS"/>
</dbReference>
<feature type="domain" description="Peptidase S26" evidence="6">
    <location>
        <begin position="10"/>
        <end position="167"/>
    </location>
</feature>
<comment type="catalytic activity">
    <reaction evidence="5">
        <text>Cleavage of hydrophobic, N-terminal signal or leader sequences from secreted and periplasmic proteins.</text>
        <dbReference type="EC" id="3.4.21.89"/>
    </reaction>
</comment>
<evidence type="ECO:0000259" key="6">
    <source>
        <dbReference type="Pfam" id="PF10502"/>
    </source>
</evidence>
<gene>
    <name evidence="7" type="primary">lepB_2</name>
    <name evidence="7" type="ORF">GCM10008917_23240</name>
</gene>
<dbReference type="Gene3D" id="2.10.109.10">
    <property type="entry name" value="Umud Fragment, subunit A"/>
    <property type="match status" value="1"/>
</dbReference>
<evidence type="ECO:0000256" key="1">
    <source>
        <dbReference type="ARBA" id="ARBA00004401"/>
    </source>
</evidence>
<dbReference type="CDD" id="cd06530">
    <property type="entry name" value="S26_SPase_I"/>
    <property type="match status" value="1"/>
</dbReference>
<evidence type="ECO:0000256" key="3">
    <source>
        <dbReference type="ARBA" id="ARBA00022670"/>
    </source>
</evidence>
<comment type="similarity">
    <text evidence="2 5">Belongs to the peptidase S26 family.</text>
</comment>
<keyword evidence="5" id="KW-0812">Transmembrane</keyword>
<keyword evidence="5" id="KW-0472">Membrane</keyword>
<proteinExistence type="inferred from homology"/>
<dbReference type="InterPro" id="IPR000223">
    <property type="entry name" value="Pept_S26A_signal_pept_1"/>
</dbReference>
<dbReference type="EC" id="3.4.21.89" evidence="5"/>
<feature type="transmembrane region" description="Helical" evidence="5">
    <location>
        <begin position="12"/>
        <end position="31"/>
    </location>
</feature>
<dbReference type="Pfam" id="PF10502">
    <property type="entry name" value="Peptidase_S26"/>
    <property type="match status" value="1"/>
</dbReference>
<organism evidence="7 8">
    <name type="scientific">Paraclostridium tenue</name>
    <dbReference type="NCBI Taxonomy" id="1737"/>
    <lineage>
        <taxon>Bacteria</taxon>
        <taxon>Bacillati</taxon>
        <taxon>Bacillota</taxon>
        <taxon>Clostridia</taxon>
        <taxon>Peptostreptococcales</taxon>
        <taxon>Peptostreptococcaceae</taxon>
        <taxon>Paraclostridium</taxon>
    </lineage>
</organism>
<dbReference type="EMBL" id="BAAACP010000015">
    <property type="protein sequence ID" value="GAA0865508.1"/>
    <property type="molecule type" value="Genomic_DNA"/>
</dbReference>
<evidence type="ECO:0000313" key="8">
    <source>
        <dbReference type="Proteomes" id="UP001400965"/>
    </source>
</evidence>
<evidence type="ECO:0000256" key="5">
    <source>
        <dbReference type="RuleBase" id="RU362042"/>
    </source>
</evidence>
<accession>A0ABN1M8Z7</accession>
<reference evidence="7 8" key="1">
    <citation type="journal article" date="2019" name="Int. J. Syst. Evol. Microbiol.">
        <title>The Global Catalogue of Microorganisms (GCM) 10K type strain sequencing project: providing services to taxonomists for standard genome sequencing and annotation.</title>
        <authorList>
            <consortium name="The Broad Institute Genomics Platform"/>
            <consortium name="The Broad Institute Genome Sequencing Center for Infectious Disease"/>
            <person name="Wu L."/>
            <person name="Ma J."/>
        </authorList>
    </citation>
    <scope>NUCLEOTIDE SEQUENCE [LARGE SCALE GENOMIC DNA]</scope>
    <source>
        <strain evidence="7 8">JCM 6486</strain>
    </source>
</reference>
<keyword evidence="3 5" id="KW-0645">Protease</keyword>
<evidence type="ECO:0000313" key="7">
    <source>
        <dbReference type="EMBL" id="GAA0865508.1"/>
    </source>
</evidence>
<dbReference type="SUPFAM" id="SSF51306">
    <property type="entry name" value="LexA/Signal peptidase"/>
    <property type="match status" value="1"/>
</dbReference>